<dbReference type="KEGG" id="slf:JEQ17_04290"/>
<evidence type="ECO:0000256" key="1">
    <source>
        <dbReference type="ARBA" id="ARBA00012513"/>
    </source>
</evidence>
<dbReference type="Proteomes" id="UP000595636">
    <property type="component" value="Chromosome"/>
</dbReference>
<dbReference type="Pfam" id="PF00069">
    <property type="entry name" value="Pkinase"/>
    <property type="match status" value="1"/>
</dbReference>
<dbReference type="GO" id="GO:0005524">
    <property type="term" value="F:ATP binding"/>
    <property type="evidence" value="ECO:0007669"/>
    <property type="project" value="UniProtKB-UniRule"/>
</dbReference>
<keyword evidence="2" id="KW-0723">Serine/threonine-protein kinase</keyword>
<organism evidence="10 11">
    <name type="scientific">Streptomyces liliifuscus</name>
    <dbReference type="NCBI Taxonomy" id="2797636"/>
    <lineage>
        <taxon>Bacteria</taxon>
        <taxon>Bacillati</taxon>
        <taxon>Actinomycetota</taxon>
        <taxon>Actinomycetes</taxon>
        <taxon>Kitasatosporales</taxon>
        <taxon>Streptomycetaceae</taxon>
        <taxon>Streptomyces</taxon>
    </lineage>
</organism>
<evidence type="ECO:0000256" key="3">
    <source>
        <dbReference type="ARBA" id="ARBA00022679"/>
    </source>
</evidence>
<evidence type="ECO:0000256" key="2">
    <source>
        <dbReference type="ARBA" id="ARBA00022527"/>
    </source>
</evidence>
<dbReference type="GO" id="GO:0004674">
    <property type="term" value="F:protein serine/threonine kinase activity"/>
    <property type="evidence" value="ECO:0007669"/>
    <property type="project" value="UniProtKB-KW"/>
</dbReference>
<gene>
    <name evidence="10" type="ORF">JEQ17_04290</name>
</gene>
<evidence type="ECO:0000256" key="5">
    <source>
        <dbReference type="ARBA" id="ARBA00022777"/>
    </source>
</evidence>
<dbReference type="Gene3D" id="3.40.190.10">
    <property type="entry name" value="Periplasmic binding protein-like II"/>
    <property type="match status" value="1"/>
</dbReference>
<accession>A0A7T7KU18</accession>
<reference evidence="10 11" key="1">
    <citation type="submission" date="2020-12" db="EMBL/GenBank/DDBJ databases">
        <title>A novel species.</title>
        <authorList>
            <person name="Li K."/>
        </authorList>
    </citation>
    <scope>NUCLEOTIDE SEQUENCE [LARGE SCALE GENOMIC DNA]</scope>
    <source>
        <strain evidence="10 11">ZYC-3</strain>
    </source>
</reference>
<proteinExistence type="predicted"/>
<keyword evidence="6 7" id="KW-0067">ATP-binding</keyword>
<dbReference type="PROSITE" id="PS00108">
    <property type="entry name" value="PROTEIN_KINASE_ST"/>
    <property type="match status" value="1"/>
</dbReference>
<dbReference type="PROSITE" id="PS50011">
    <property type="entry name" value="PROTEIN_KINASE_DOM"/>
    <property type="match status" value="1"/>
</dbReference>
<protein>
    <recommendedName>
        <fullName evidence="1">non-specific serine/threonine protein kinase</fullName>
        <ecNumber evidence="1">2.7.11.1</ecNumber>
    </recommendedName>
</protein>
<feature type="domain" description="Protein kinase" evidence="9">
    <location>
        <begin position="10"/>
        <end position="276"/>
    </location>
</feature>
<dbReference type="PROSITE" id="PS00107">
    <property type="entry name" value="PROTEIN_KINASE_ATP"/>
    <property type="match status" value="1"/>
</dbReference>
<keyword evidence="4 7" id="KW-0547">Nucleotide-binding</keyword>
<dbReference type="EMBL" id="CP066831">
    <property type="protein sequence ID" value="QQM38765.1"/>
    <property type="molecule type" value="Genomic_DNA"/>
</dbReference>
<evidence type="ECO:0000256" key="4">
    <source>
        <dbReference type="ARBA" id="ARBA00022741"/>
    </source>
</evidence>
<dbReference type="PANTHER" id="PTHR43289">
    <property type="entry name" value="MITOGEN-ACTIVATED PROTEIN KINASE KINASE KINASE 20-RELATED"/>
    <property type="match status" value="1"/>
</dbReference>
<dbReference type="InterPro" id="IPR008271">
    <property type="entry name" value="Ser/Thr_kinase_AS"/>
</dbReference>
<evidence type="ECO:0000256" key="7">
    <source>
        <dbReference type="PROSITE-ProRule" id="PRU10141"/>
    </source>
</evidence>
<dbReference type="FunFam" id="1.10.510.10:FF:000021">
    <property type="entry name" value="Serine/threonine protein kinase"/>
    <property type="match status" value="1"/>
</dbReference>
<dbReference type="InterPro" id="IPR017441">
    <property type="entry name" value="Protein_kinase_ATP_BS"/>
</dbReference>
<feature type="binding site" evidence="7">
    <location>
        <position position="39"/>
    </location>
    <ligand>
        <name>ATP</name>
        <dbReference type="ChEBI" id="CHEBI:30616"/>
    </ligand>
</feature>
<dbReference type="SUPFAM" id="SSF56112">
    <property type="entry name" value="Protein kinase-like (PK-like)"/>
    <property type="match status" value="1"/>
</dbReference>
<keyword evidence="5 10" id="KW-0418">Kinase</keyword>
<name>A0A7T7KU18_9ACTN</name>
<dbReference type="AlphaFoldDB" id="A0A7T7KU18"/>
<dbReference type="InterPro" id="IPR000914">
    <property type="entry name" value="SBP_5_dom"/>
</dbReference>
<dbReference type="Pfam" id="PF00496">
    <property type="entry name" value="SBP_bac_5"/>
    <property type="match status" value="1"/>
</dbReference>
<dbReference type="Gene3D" id="3.30.200.20">
    <property type="entry name" value="Phosphorylase Kinase, domain 1"/>
    <property type="match status" value="1"/>
</dbReference>
<feature type="compositionally biased region" description="Pro residues" evidence="8">
    <location>
        <begin position="311"/>
        <end position="320"/>
    </location>
</feature>
<feature type="region of interest" description="Disordered" evidence="8">
    <location>
        <begin position="393"/>
        <end position="416"/>
    </location>
</feature>
<dbReference type="RefSeq" id="WP_200393929.1">
    <property type="nucleotide sequence ID" value="NZ_CP066831.1"/>
</dbReference>
<dbReference type="Gene3D" id="1.10.510.10">
    <property type="entry name" value="Transferase(Phosphotransferase) domain 1"/>
    <property type="match status" value="1"/>
</dbReference>
<feature type="compositionally biased region" description="Gly residues" evidence="8">
    <location>
        <begin position="403"/>
        <end position="412"/>
    </location>
</feature>
<dbReference type="SUPFAM" id="SSF53850">
    <property type="entry name" value="Periplasmic binding protein-like II"/>
    <property type="match status" value="1"/>
</dbReference>
<dbReference type="EC" id="2.7.11.1" evidence="1"/>
<dbReference type="InterPro" id="IPR011009">
    <property type="entry name" value="Kinase-like_dom_sf"/>
</dbReference>
<evidence type="ECO:0000313" key="10">
    <source>
        <dbReference type="EMBL" id="QQM38765.1"/>
    </source>
</evidence>
<dbReference type="Gene3D" id="3.10.105.10">
    <property type="entry name" value="Dipeptide-binding Protein, Domain 3"/>
    <property type="match status" value="1"/>
</dbReference>
<sequence length="958" mass="100395">MRDTVLDGRYTLTERIGAGGMGVVWRARDARLERPVAVKLLSLPPGTAGAERERLLAMFGREARAAAALDSSYIVPVFDHGADGEVPYLVMPLLSGRTVGELLTEGPLPPERVAELAVQVCRALATAHRAGIVHRDIKPANVMLTDEGTVKVLDFGIAKFLDAAAGGGRLTTTADSPIGTLPYMAPERFTRGADDGRTDVYALGCTVYEMLTGAPPFDSTSAPALMHSHVYETPEKPSVRRPGLAPEWDELVGRMLAKPVDQRPTAAEARAVLERLAQPVPRVPLGSEPPAQLPDHTPPSGQPALATAPGSPAPVSPGTPEPQDSAAASAAQRLAMGAPTISPDPTSYLLAPPLPKQPPAAPAARLRGRRVTWIAASAVVTALVAVLSVVQPFGGDDGDEGSGKSGTGGPKAGAGTVAPVAKTQTLTIGSDADAKGPAPAVRGATKGGKVTVLEPGGITTLDPGNMWSGPDRLISRLVYRSLTTFETLPNGSVRLVGDLAQDTGRPTLDGRDWTFTLKPGLTYNDGSPVRAQDFAFAVKRALDPDKFPMGDRTLRSFLLGPEDAEGIGGEHEMPPGVIETPDDRTIVFHLDGAHPDFNVVLAGPNGAPVPERVADISGTSTLLPSTGPYQVDSFTGAKNLTLTRNPKWRAETDPVRTAYPDRYEITGSLTLDEIKTRIRAAGSKSAVMTFSGSLDKDGLGTTDGATGSGTVRVTSPAPHVLAYSIDTKRVPKLKVRQAIATAYPAADVLAASGEDGVATHHLLPPGIPGSRDFDLYGAGAHGDPAGARALLAEAGETGFPLTLAYATTADEARAEVVKKALDKAGFRVTLKNVDVSDLYENVGDGAYDLARLPMNISGLPLASAFLPDSFDGRYTYPTTSNFSRLNSTAVNDAIDEANATADVAAAGEKWSTVDRRVMEQAAAIPVYVPVRTFLYSSRLKGLQVDLDGLSPLNAYVTE</sequence>
<dbReference type="PANTHER" id="PTHR43289:SF6">
    <property type="entry name" value="SERINE_THREONINE-PROTEIN KINASE NEKL-3"/>
    <property type="match status" value="1"/>
</dbReference>
<feature type="compositionally biased region" description="Pro residues" evidence="8">
    <location>
        <begin position="352"/>
        <end position="361"/>
    </location>
</feature>
<dbReference type="InterPro" id="IPR000719">
    <property type="entry name" value="Prot_kinase_dom"/>
</dbReference>
<evidence type="ECO:0000259" key="9">
    <source>
        <dbReference type="PROSITE" id="PS50011"/>
    </source>
</evidence>
<feature type="region of interest" description="Disordered" evidence="8">
    <location>
        <begin position="279"/>
        <end position="363"/>
    </location>
</feature>
<evidence type="ECO:0000256" key="6">
    <source>
        <dbReference type="ARBA" id="ARBA00022840"/>
    </source>
</evidence>
<evidence type="ECO:0000313" key="11">
    <source>
        <dbReference type="Proteomes" id="UP000595636"/>
    </source>
</evidence>
<keyword evidence="3" id="KW-0808">Transferase</keyword>
<dbReference type="SMART" id="SM00220">
    <property type="entry name" value="S_TKc"/>
    <property type="match status" value="1"/>
</dbReference>
<keyword evidence="11" id="KW-1185">Reference proteome</keyword>
<dbReference type="CDD" id="cd14014">
    <property type="entry name" value="STKc_PknB_like"/>
    <property type="match status" value="1"/>
</dbReference>
<evidence type="ECO:0000256" key="8">
    <source>
        <dbReference type="SAM" id="MobiDB-lite"/>
    </source>
</evidence>